<dbReference type="InterPro" id="IPR038566">
    <property type="entry name" value="Mediator_Med6_sf"/>
</dbReference>
<dbReference type="Gene3D" id="3.10.450.580">
    <property type="entry name" value="Mediator complex, subunit Med6"/>
    <property type="match status" value="1"/>
</dbReference>
<keyword evidence="5 9" id="KW-0010">Activator</keyword>
<comment type="similarity">
    <text evidence="2 9">Belongs to the Mediator complex subunit 6 family.</text>
</comment>
<dbReference type="OrthoDB" id="344220at2759"/>
<evidence type="ECO:0000256" key="9">
    <source>
        <dbReference type="PIRNR" id="PIRNR013286"/>
    </source>
</evidence>
<dbReference type="HOGENOM" id="CLU_077754_0_0_1"/>
<dbReference type="Pfam" id="PF04934">
    <property type="entry name" value="Med6"/>
    <property type="match status" value="1"/>
</dbReference>
<evidence type="ECO:0000313" key="11">
    <source>
        <dbReference type="EMBL" id="CCD24488.1"/>
    </source>
</evidence>
<dbReference type="EMBL" id="HE580270">
    <property type="protein sequence ID" value="CCD24488.1"/>
    <property type="molecule type" value="Genomic_DNA"/>
</dbReference>
<protein>
    <recommendedName>
        <fullName evidence="3 9">Mediator of RNA polymerase II transcription subunit 6</fullName>
    </recommendedName>
    <alternativeName>
        <fullName evidence="8 9">Mediator complex subunit 6</fullName>
    </alternativeName>
</protein>
<dbReference type="OMA" id="MQRQFSQ"/>
<keyword evidence="4 9" id="KW-0805">Transcription regulation</keyword>
<dbReference type="AlphaFoldDB" id="G0W9M7"/>
<feature type="region of interest" description="Disordered" evidence="10">
    <location>
        <begin position="52"/>
        <end position="74"/>
    </location>
</feature>
<dbReference type="STRING" id="1071378.G0W9M7"/>
<evidence type="ECO:0000256" key="4">
    <source>
        <dbReference type="ARBA" id="ARBA00023015"/>
    </source>
</evidence>
<comment type="function">
    <text evidence="9">Component of the Mediator complex, a coactivator involved in the regulated transcription of nearly all RNA polymerase II-dependent genes. Mediator functions as a bridge to convey information from gene-specific regulatory proteins to the basal RNA polymerase II transcription machinery.</text>
</comment>
<gene>
    <name evidence="11" type="primary">NDAI0D01740</name>
    <name evidence="11" type="ordered locus">NDAI_0D01740</name>
</gene>
<dbReference type="PIRSF" id="PIRSF013286">
    <property type="entry name" value="MED6_fungi"/>
    <property type="match status" value="1"/>
</dbReference>
<dbReference type="GO" id="GO:0032968">
    <property type="term" value="P:positive regulation of transcription elongation by RNA polymerase II"/>
    <property type="evidence" value="ECO:0007669"/>
    <property type="project" value="EnsemblFungi"/>
</dbReference>
<dbReference type="Proteomes" id="UP000000689">
    <property type="component" value="Chromosome 4"/>
</dbReference>
<dbReference type="GO" id="GO:0070847">
    <property type="term" value="C:core mediator complex"/>
    <property type="evidence" value="ECO:0007669"/>
    <property type="project" value="EnsemblFungi"/>
</dbReference>
<proteinExistence type="inferred from homology"/>
<keyword evidence="12" id="KW-1185">Reference proteome</keyword>
<evidence type="ECO:0000256" key="3">
    <source>
        <dbReference type="ARBA" id="ARBA00020634"/>
    </source>
</evidence>
<accession>G0W9M7</accession>
<dbReference type="GO" id="GO:0016592">
    <property type="term" value="C:mediator complex"/>
    <property type="evidence" value="ECO:0007669"/>
    <property type="project" value="InterPro"/>
</dbReference>
<reference evidence="11 12" key="1">
    <citation type="journal article" date="2011" name="Proc. Natl. Acad. Sci. U.S.A.">
        <title>Evolutionary erosion of yeast sex chromosomes by mating-type switching accidents.</title>
        <authorList>
            <person name="Gordon J.L."/>
            <person name="Armisen D."/>
            <person name="Proux-Wera E."/>
            <person name="Oheigeartaigh S.S."/>
            <person name="Byrne K.P."/>
            <person name="Wolfe K.H."/>
        </authorList>
    </citation>
    <scope>NUCLEOTIDE SEQUENCE [LARGE SCALE GENOMIC DNA]</scope>
    <source>
        <strain evidence="12">ATCC 10597 / BCRC 20456 / CBS 421 / NBRC 0211 / NRRL Y-12639</strain>
    </source>
</reference>
<dbReference type="eggNOG" id="KOG3169">
    <property type="taxonomic scope" value="Eukaryota"/>
</dbReference>
<evidence type="ECO:0000256" key="8">
    <source>
        <dbReference type="ARBA" id="ARBA00031259"/>
    </source>
</evidence>
<dbReference type="GO" id="GO:0003713">
    <property type="term" value="F:transcription coactivator activity"/>
    <property type="evidence" value="ECO:0007669"/>
    <property type="project" value="EnsemblFungi"/>
</dbReference>
<dbReference type="GeneID" id="11494992"/>
<dbReference type="KEGG" id="ndi:NDAI_0D01740"/>
<dbReference type="PANTHER" id="PTHR13104">
    <property type="entry name" value="MED-6-RELATED"/>
    <property type="match status" value="1"/>
</dbReference>
<evidence type="ECO:0000256" key="10">
    <source>
        <dbReference type="SAM" id="MobiDB-lite"/>
    </source>
</evidence>
<evidence type="ECO:0000256" key="6">
    <source>
        <dbReference type="ARBA" id="ARBA00023163"/>
    </source>
</evidence>
<evidence type="ECO:0000313" key="12">
    <source>
        <dbReference type="Proteomes" id="UP000000689"/>
    </source>
</evidence>
<name>G0W9M7_NAUDC</name>
<keyword evidence="7 9" id="KW-0539">Nucleus</keyword>
<dbReference type="InterPro" id="IPR016612">
    <property type="entry name" value="Mediator_Med6_fun"/>
</dbReference>
<dbReference type="RefSeq" id="XP_003669731.1">
    <property type="nucleotide sequence ID" value="XM_003669683.1"/>
</dbReference>
<evidence type="ECO:0000256" key="1">
    <source>
        <dbReference type="ARBA" id="ARBA00004123"/>
    </source>
</evidence>
<keyword evidence="6 9" id="KW-0804">Transcription</keyword>
<evidence type="ECO:0000256" key="7">
    <source>
        <dbReference type="ARBA" id="ARBA00023242"/>
    </source>
</evidence>
<dbReference type="GO" id="GO:0051123">
    <property type="term" value="P:RNA polymerase II preinitiation complex assembly"/>
    <property type="evidence" value="ECO:0007669"/>
    <property type="project" value="EnsemblFungi"/>
</dbReference>
<comment type="subcellular location">
    <subcellularLocation>
        <location evidence="1 9">Nucleus</location>
    </subcellularLocation>
</comment>
<comment type="subunit">
    <text evidence="9">Component of the Mediator complex.</text>
</comment>
<feature type="region of interest" description="Disordered" evidence="10">
    <location>
        <begin position="220"/>
        <end position="260"/>
    </location>
</feature>
<evidence type="ECO:0000256" key="2">
    <source>
        <dbReference type="ARBA" id="ARBA00007526"/>
    </source>
</evidence>
<organism evidence="11 12">
    <name type="scientific">Naumovozyma dairenensis (strain ATCC 10597 / BCRC 20456 / CBS 421 / NBRC 0211 / NRRL Y-12639)</name>
    <name type="common">Saccharomyces dairenensis</name>
    <dbReference type="NCBI Taxonomy" id="1071378"/>
    <lineage>
        <taxon>Eukaryota</taxon>
        <taxon>Fungi</taxon>
        <taxon>Dikarya</taxon>
        <taxon>Ascomycota</taxon>
        <taxon>Saccharomycotina</taxon>
        <taxon>Saccharomycetes</taxon>
        <taxon>Saccharomycetales</taxon>
        <taxon>Saccharomycetaceae</taxon>
        <taxon>Naumovozyma</taxon>
    </lineage>
</organism>
<sequence>MNTPLDELQWKSPEWIQAFGLGTENVLDYFSESPFFDKTSNNHVIKMQRQFSQLPPAPNGGETNGNTDPQRDANGNFIPIGASTNIDGSSSSNLTTFKYVDPIRRAILNRYPLHAMLETELMKLKGIEYVLADVSEPDFWLIRKQRRYSREQIEILQDYYIIGANVYQSPTVFNIVQSRLMSTSLHLSKTLEQIYKLTQFEPSQGVRFINPPIPASLSSNVSTGTNPLSGPPSTVNPMNNGHTISNNNPRSVGPQMTANTVTGGQTAVSMASTSQFDNSNNPKSINESMTKEVMNKLIVTSIRSSPEYI</sequence>
<evidence type="ECO:0000256" key="5">
    <source>
        <dbReference type="ARBA" id="ARBA00023159"/>
    </source>
</evidence>
<dbReference type="InterPro" id="IPR007018">
    <property type="entry name" value="Mediator_Med6"/>
</dbReference>
<dbReference type="GO" id="GO:0060261">
    <property type="term" value="P:positive regulation of transcription initiation by RNA polymerase II"/>
    <property type="evidence" value="ECO:0007669"/>
    <property type="project" value="EnsemblFungi"/>
</dbReference>